<comment type="caution">
    <text evidence="2">The sequence shown here is derived from an EMBL/GenBank/DDBJ whole genome shotgun (WGS) entry which is preliminary data.</text>
</comment>
<feature type="transmembrane region" description="Helical" evidence="1">
    <location>
        <begin position="344"/>
        <end position="361"/>
    </location>
</feature>
<evidence type="ECO:0000313" key="3">
    <source>
        <dbReference type="Proteomes" id="UP000060487"/>
    </source>
</evidence>
<keyword evidence="1" id="KW-1133">Transmembrane helix</keyword>
<accession>A0ABR5SBA8</accession>
<feature type="transmembrane region" description="Helical" evidence="1">
    <location>
        <begin position="14"/>
        <end position="33"/>
    </location>
</feature>
<sequence>MINNSSTDTIATRYLYYLSIILSFIYLLNMSWLKWGDILVDTFTWTFFVPLKLANGAVLYKDIYNNVGILPPYLCAFLFKALGKNNYTIIYLSSIITLTGSFMLYKLSRFFLNRLFSTLLSINFLFIFAFNNLFQSGIANFIMPYRISATLFFLFVLASTLFFMFFLYSDKAKYIIYWSLALWCAFLCRVEMAVTVWGAFLFIGICLLYKKRITASYLLYFIMPILLTILSYGSFLYFNNAFAGFKTGIIDFVINSMYSNTAYAKWVSGYDKPWKNIFEILISTLSQVTALGIVIAISDRLSKYYEKIKDNSLKRKLLFISVTIYTILIGQLLTIAAAPIRYKILNVIFICTILTYLYKLLKTPSYNNKQLMLLSIFIVSFTLTIRIFLDYTPLKHGFFLLPMSLICYYIFYIKIFPSLYNKTFGTTDLRYYYISAAILIVQLSLPSYFVSYLNYTNREITVNTIVGQFNFINNDRTHKVMQAARYLVDKTPKNSTLVVFPEGISINVLAQRDNPLPYTSFLPLDVETIGEDKLIKSIADKKIDYIAVLNSSTEECGYDRFQSYAKDLYRWIIENYTLDYVAATPLKNNNVQDITTYNYTYSGSVDIAVRQNYKVTDLTVLVFKRK</sequence>
<evidence type="ECO:0008006" key="4">
    <source>
        <dbReference type="Google" id="ProtNLM"/>
    </source>
</evidence>
<keyword evidence="1" id="KW-0472">Membrane</keyword>
<reference evidence="2 3" key="1">
    <citation type="submission" date="2015-11" db="EMBL/GenBank/DDBJ databases">
        <authorList>
            <person name="Lin W."/>
        </authorList>
    </citation>
    <scope>NUCLEOTIDE SEQUENCE [LARGE SCALE GENOMIC DNA]</scope>
    <source>
        <strain evidence="2 3">HCH-1</strain>
    </source>
</reference>
<evidence type="ECO:0000313" key="2">
    <source>
        <dbReference type="EMBL" id="KWT75630.1"/>
    </source>
</evidence>
<keyword evidence="3" id="KW-1185">Reference proteome</keyword>
<gene>
    <name evidence="2" type="ORF">ASN18_3230</name>
</gene>
<feature type="transmembrane region" description="Helical" evidence="1">
    <location>
        <begin position="277"/>
        <end position="297"/>
    </location>
</feature>
<feature type="transmembrane region" description="Helical" evidence="1">
    <location>
        <begin position="89"/>
        <end position="105"/>
    </location>
</feature>
<dbReference type="EMBL" id="LNQR01000129">
    <property type="protein sequence ID" value="KWT75630.1"/>
    <property type="molecule type" value="Genomic_DNA"/>
</dbReference>
<evidence type="ECO:0000256" key="1">
    <source>
        <dbReference type="SAM" id="Phobius"/>
    </source>
</evidence>
<feature type="transmembrane region" description="Helical" evidence="1">
    <location>
        <begin position="217"/>
        <end position="238"/>
    </location>
</feature>
<feature type="transmembrane region" description="Helical" evidence="1">
    <location>
        <begin position="175"/>
        <end position="205"/>
    </location>
</feature>
<proteinExistence type="predicted"/>
<feature type="transmembrane region" description="Helical" evidence="1">
    <location>
        <begin position="431"/>
        <end position="453"/>
    </location>
</feature>
<dbReference type="Proteomes" id="UP000060487">
    <property type="component" value="Unassembled WGS sequence"/>
</dbReference>
<keyword evidence="1" id="KW-0812">Transmembrane</keyword>
<feature type="transmembrane region" description="Helical" evidence="1">
    <location>
        <begin position="373"/>
        <end position="392"/>
    </location>
</feature>
<name>A0ABR5SBA8_9BACT</name>
<feature type="transmembrane region" description="Helical" evidence="1">
    <location>
        <begin position="111"/>
        <end position="130"/>
    </location>
</feature>
<protein>
    <recommendedName>
        <fullName evidence="4">Glycosyltransferase RgtA/B/C/D-like domain-containing protein</fullName>
    </recommendedName>
</protein>
<feature type="transmembrane region" description="Helical" evidence="1">
    <location>
        <begin position="317"/>
        <end position="338"/>
    </location>
</feature>
<feature type="transmembrane region" description="Helical" evidence="1">
    <location>
        <begin position="398"/>
        <end position="419"/>
    </location>
</feature>
<feature type="transmembrane region" description="Helical" evidence="1">
    <location>
        <begin position="151"/>
        <end position="169"/>
    </location>
</feature>
<organism evidence="2 3">
    <name type="scientific">Candidatus Magnetominusculus xianensis</name>
    <dbReference type="NCBI Taxonomy" id="1748249"/>
    <lineage>
        <taxon>Bacteria</taxon>
        <taxon>Pseudomonadati</taxon>
        <taxon>Nitrospirota</taxon>
        <taxon>Nitrospiria</taxon>
        <taxon>Nitrospirales</taxon>
        <taxon>Nitrospiraceae</taxon>
        <taxon>Candidatus Magnetominusculus</taxon>
    </lineage>
</organism>